<evidence type="ECO:0000313" key="2">
    <source>
        <dbReference type="Proteomes" id="UP000606786"/>
    </source>
</evidence>
<keyword evidence="2" id="KW-1185">Reference proteome</keyword>
<dbReference type="EMBL" id="CAJHJT010000012">
    <property type="protein sequence ID" value="CAD7000037.1"/>
    <property type="molecule type" value="Genomic_DNA"/>
</dbReference>
<reference evidence="1" key="1">
    <citation type="submission" date="2020-11" db="EMBL/GenBank/DDBJ databases">
        <authorList>
            <person name="Whitehead M."/>
        </authorList>
    </citation>
    <scope>NUCLEOTIDE SEQUENCE</scope>
    <source>
        <strain evidence="1">EGII</strain>
    </source>
</reference>
<gene>
    <name evidence="1" type="ORF">CCAP1982_LOCUS8541</name>
</gene>
<dbReference type="Proteomes" id="UP000606786">
    <property type="component" value="Unassembled WGS sequence"/>
</dbReference>
<name>A0A811UQI5_CERCA</name>
<comment type="caution">
    <text evidence="1">The sequence shown here is derived from an EMBL/GenBank/DDBJ whole genome shotgun (WGS) entry which is preliminary data.</text>
</comment>
<evidence type="ECO:0000313" key="1">
    <source>
        <dbReference type="EMBL" id="CAD7000037.1"/>
    </source>
</evidence>
<sequence>MKAASALLVIAIHEINKWLRDNAEAGGRKDGHLRDYLPVRNDTRHRQQSAACKQLAEGADAWFDLAVGLIGRSAMTVMAAVVASNETNLNNLTAFNGELKSGTLQTKTAVHEL</sequence>
<protein>
    <submittedName>
        <fullName evidence="1">(Mediterranean fruit fly) hypothetical protein</fullName>
    </submittedName>
</protein>
<proteinExistence type="predicted"/>
<accession>A0A811UQI5</accession>
<organism evidence="1 2">
    <name type="scientific">Ceratitis capitata</name>
    <name type="common">Mediterranean fruit fly</name>
    <name type="synonym">Tephritis capitata</name>
    <dbReference type="NCBI Taxonomy" id="7213"/>
    <lineage>
        <taxon>Eukaryota</taxon>
        <taxon>Metazoa</taxon>
        <taxon>Ecdysozoa</taxon>
        <taxon>Arthropoda</taxon>
        <taxon>Hexapoda</taxon>
        <taxon>Insecta</taxon>
        <taxon>Pterygota</taxon>
        <taxon>Neoptera</taxon>
        <taxon>Endopterygota</taxon>
        <taxon>Diptera</taxon>
        <taxon>Brachycera</taxon>
        <taxon>Muscomorpha</taxon>
        <taxon>Tephritoidea</taxon>
        <taxon>Tephritidae</taxon>
        <taxon>Ceratitis</taxon>
        <taxon>Ceratitis</taxon>
    </lineage>
</organism>
<dbReference type="AlphaFoldDB" id="A0A811UQI5"/>